<dbReference type="Pfam" id="PF08281">
    <property type="entry name" value="Sigma70_r4_2"/>
    <property type="match status" value="1"/>
</dbReference>
<evidence type="ECO:0000256" key="5">
    <source>
        <dbReference type="SAM" id="MobiDB-lite"/>
    </source>
</evidence>
<dbReference type="Pfam" id="PF04542">
    <property type="entry name" value="Sigma70_r2"/>
    <property type="match status" value="1"/>
</dbReference>
<dbReference type="PANTHER" id="PTHR43133">
    <property type="entry name" value="RNA POLYMERASE ECF-TYPE SIGMA FACTO"/>
    <property type="match status" value="1"/>
</dbReference>
<organism evidence="8 9">
    <name type="scientific">Streptomyces gossypii</name>
    <dbReference type="NCBI Taxonomy" id="2883101"/>
    <lineage>
        <taxon>Bacteria</taxon>
        <taxon>Bacillati</taxon>
        <taxon>Actinomycetota</taxon>
        <taxon>Actinomycetes</taxon>
        <taxon>Kitasatosporales</taxon>
        <taxon>Streptomycetaceae</taxon>
        <taxon>Streptomyces</taxon>
    </lineage>
</organism>
<evidence type="ECO:0000256" key="3">
    <source>
        <dbReference type="ARBA" id="ARBA00023082"/>
    </source>
</evidence>
<dbReference type="EMBL" id="JAJAGO010000002">
    <property type="protein sequence ID" value="MCT2589419.1"/>
    <property type="molecule type" value="Genomic_DNA"/>
</dbReference>
<evidence type="ECO:0000256" key="4">
    <source>
        <dbReference type="ARBA" id="ARBA00023163"/>
    </source>
</evidence>
<dbReference type="Proteomes" id="UP001156389">
    <property type="component" value="Unassembled WGS sequence"/>
</dbReference>
<evidence type="ECO:0000256" key="2">
    <source>
        <dbReference type="ARBA" id="ARBA00023015"/>
    </source>
</evidence>
<dbReference type="SUPFAM" id="SSF88946">
    <property type="entry name" value="Sigma2 domain of RNA polymerase sigma factors"/>
    <property type="match status" value="1"/>
</dbReference>
<dbReference type="PANTHER" id="PTHR43133:SF25">
    <property type="entry name" value="RNA POLYMERASE SIGMA FACTOR RFAY-RELATED"/>
    <property type="match status" value="1"/>
</dbReference>
<dbReference type="InterPro" id="IPR013249">
    <property type="entry name" value="RNA_pol_sigma70_r4_t2"/>
</dbReference>
<gene>
    <name evidence="8" type="ORF">LHJ74_05650</name>
</gene>
<feature type="domain" description="RNA polymerase sigma-70 region 2" evidence="6">
    <location>
        <begin position="23"/>
        <end position="91"/>
    </location>
</feature>
<reference evidence="8 9" key="1">
    <citation type="submission" date="2021-10" db="EMBL/GenBank/DDBJ databases">
        <title>Streptomyces gossypii sp. nov., isolated from soil collected from cotton field.</title>
        <authorList>
            <person name="Ge X."/>
            <person name="Chen X."/>
            <person name="Liu W."/>
        </authorList>
    </citation>
    <scope>NUCLEOTIDE SEQUENCE [LARGE SCALE GENOMIC DNA]</scope>
    <source>
        <strain evidence="8 9">N2-109</strain>
    </source>
</reference>
<feature type="region of interest" description="Disordered" evidence="5">
    <location>
        <begin position="184"/>
        <end position="204"/>
    </location>
</feature>
<evidence type="ECO:0000256" key="1">
    <source>
        <dbReference type="ARBA" id="ARBA00010641"/>
    </source>
</evidence>
<sequence>MKTNQAELRRRLQAGDPDAFGTLFDTYARSVYNHAFRLTGDWSSAEDIVSLTFLEAWRLRERVEPEGGSVRPWLLGVATNVVRNTRRAARRHADAVARMPRAEAERDFTDDVAARLDGEEELALVRTALRTLGRKEREVLALCAWSGLDYASAAQALGIPVGTVRSRLSRARKQLTAALERVGRSGQMKGGRGISARSIQEGSR</sequence>
<evidence type="ECO:0000259" key="6">
    <source>
        <dbReference type="Pfam" id="PF04542"/>
    </source>
</evidence>
<dbReference type="SUPFAM" id="SSF88659">
    <property type="entry name" value="Sigma3 and sigma4 domains of RNA polymerase sigma factors"/>
    <property type="match status" value="1"/>
</dbReference>
<evidence type="ECO:0000313" key="9">
    <source>
        <dbReference type="Proteomes" id="UP001156389"/>
    </source>
</evidence>
<comment type="similarity">
    <text evidence="1">Belongs to the sigma-70 factor family. ECF subfamily.</text>
</comment>
<evidence type="ECO:0000313" key="8">
    <source>
        <dbReference type="EMBL" id="MCT2589419.1"/>
    </source>
</evidence>
<keyword evidence="2" id="KW-0805">Transcription regulation</keyword>
<keyword evidence="3" id="KW-0731">Sigma factor</keyword>
<keyword evidence="4" id="KW-0804">Transcription</keyword>
<dbReference type="InterPro" id="IPR014284">
    <property type="entry name" value="RNA_pol_sigma-70_dom"/>
</dbReference>
<dbReference type="Gene3D" id="1.10.10.10">
    <property type="entry name" value="Winged helix-like DNA-binding domain superfamily/Winged helix DNA-binding domain"/>
    <property type="match status" value="1"/>
</dbReference>
<accession>A0ABT2JQ65</accession>
<keyword evidence="9" id="KW-1185">Reference proteome</keyword>
<dbReference type="InterPro" id="IPR013325">
    <property type="entry name" value="RNA_pol_sigma_r2"/>
</dbReference>
<dbReference type="InterPro" id="IPR013324">
    <property type="entry name" value="RNA_pol_sigma_r3/r4-like"/>
</dbReference>
<protein>
    <submittedName>
        <fullName evidence="8">RNA polymerase sigma factor</fullName>
    </submittedName>
</protein>
<comment type="caution">
    <text evidence="8">The sequence shown here is derived from an EMBL/GenBank/DDBJ whole genome shotgun (WGS) entry which is preliminary data.</text>
</comment>
<dbReference type="RefSeq" id="WP_260216392.1">
    <property type="nucleotide sequence ID" value="NZ_JAJAGO010000002.1"/>
</dbReference>
<name>A0ABT2JQ65_9ACTN</name>
<dbReference type="InterPro" id="IPR039425">
    <property type="entry name" value="RNA_pol_sigma-70-like"/>
</dbReference>
<proteinExistence type="inferred from homology"/>
<dbReference type="CDD" id="cd06171">
    <property type="entry name" value="Sigma70_r4"/>
    <property type="match status" value="1"/>
</dbReference>
<dbReference type="NCBIfam" id="TIGR02937">
    <property type="entry name" value="sigma70-ECF"/>
    <property type="match status" value="1"/>
</dbReference>
<feature type="domain" description="RNA polymerase sigma factor 70 region 4 type 2" evidence="7">
    <location>
        <begin position="124"/>
        <end position="175"/>
    </location>
</feature>
<dbReference type="Gene3D" id="1.10.1740.10">
    <property type="match status" value="1"/>
</dbReference>
<dbReference type="InterPro" id="IPR036388">
    <property type="entry name" value="WH-like_DNA-bd_sf"/>
</dbReference>
<dbReference type="InterPro" id="IPR007627">
    <property type="entry name" value="RNA_pol_sigma70_r2"/>
</dbReference>
<evidence type="ECO:0000259" key="7">
    <source>
        <dbReference type="Pfam" id="PF08281"/>
    </source>
</evidence>